<evidence type="ECO:0000313" key="7">
    <source>
        <dbReference type="Proteomes" id="UP000697802"/>
    </source>
</evidence>
<dbReference type="InterPro" id="IPR009061">
    <property type="entry name" value="DNA-bd_dom_put_sf"/>
</dbReference>
<accession>A0ABX0GMC6</accession>
<keyword evidence="1" id="KW-0678">Repressor</keyword>
<evidence type="ECO:0000313" key="6">
    <source>
        <dbReference type="EMBL" id="NHB90400.1"/>
    </source>
</evidence>
<evidence type="ECO:0000256" key="2">
    <source>
        <dbReference type="ARBA" id="ARBA00023015"/>
    </source>
</evidence>
<evidence type="ECO:0000259" key="5">
    <source>
        <dbReference type="PROSITE" id="PS50937"/>
    </source>
</evidence>
<keyword evidence="3" id="KW-0238">DNA-binding</keyword>
<organism evidence="6 7">
    <name type="scientific">Photorhabdus tasmaniensis</name>
    <dbReference type="NCBI Taxonomy" id="1004159"/>
    <lineage>
        <taxon>Bacteria</taxon>
        <taxon>Pseudomonadati</taxon>
        <taxon>Pseudomonadota</taxon>
        <taxon>Gammaproteobacteria</taxon>
        <taxon>Enterobacterales</taxon>
        <taxon>Morganellaceae</taxon>
        <taxon>Photorhabdus</taxon>
    </lineage>
</organism>
<dbReference type="InterPro" id="IPR000551">
    <property type="entry name" value="MerR-type_HTH_dom"/>
</dbReference>
<dbReference type="SUPFAM" id="SSF46955">
    <property type="entry name" value="Putative DNA-binding domain"/>
    <property type="match status" value="1"/>
</dbReference>
<dbReference type="PANTHER" id="PTHR30204">
    <property type="entry name" value="REDOX-CYCLING DRUG-SENSING TRANSCRIPTIONAL ACTIVATOR SOXR"/>
    <property type="match status" value="1"/>
</dbReference>
<name>A0ABX0GMC6_9GAMM</name>
<keyword evidence="4" id="KW-0804">Transcription</keyword>
<feature type="domain" description="HTH merR-type" evidence="5">
    <location>
        <begin position="1"/>
        <end position="68"/>
    </location>
</feature>
<keyword evidence="7" id="KW-1185">Reference proteome</keyword>
<dbReference type="PANTHER" id="PTHR30204:SF69">
    <property type="entry name" value="MERR-FAMILY TRANSCRIPTIONAL REGULATOR"/>
    <property type="match status" value="1"/>
</dbReference>
<evidence type="ECO:0000256" key="1">
    <source>
        <dbReference type="ARBA" id="ARBA00022491"/>
    </source>
</evidence>
<reference evidence="6 7" key="1">
    <citation type="submission" date="2018-02" db="EMBL/GenBank/DDBJ databases">
        <authorList>
            <person name="Machado R.A."/>
        </authorList>
    </citation>
    <scope>NUCLEOTIDE SEQUENCE [LARGE SCALE GENOMIC DNA]</scope>
    <source>
        <strain evidence="6 7">T327</strain>
    </source>
</reference>
<dbReference type="PROSITE" id="PS50937">
    <property type="entry name" value="HTH_MERR_2"/>
    <property type="match status" value="1"/>
</dbReference>
<dbReference type="RefSeq" id="WP_133816083.1">
    <property type="nucleotide sequence ID" value="NZ_CAWPIF010000109.1"/>
</dbReference>
<keyword evidence="2" id="KW-0805">Transcription regulation</keyword>
<comment type="caution">
    <text evidence="6">The sequence shown here is derived from an EMBL/GenBank/DDBJ whole genome shotgun (WGS) entry which is preliminary data.</text>
</comment>
<sequence>MRISEFSQKTGISTRMIRYYEKRGLIKPNRTISGYRNFNSQDLVTIQIIQSLQKTGLTLDTIRILMPCIIREPVRLSLCPFIISTLEQHREKIKEALERNSRALLLLDQYLSDLTLPLLPKLLSPLIESLTECECVETHPS</sequence>
<evidence type="ECO:0000256" key="3">
    <source>
        <dbReference type="ARBA" id="ARBA00023125"/>
    </source>
</evidence>
<dbReference type="PRINTS" id="PR00040">
    <property type="entry name" value="HTHMERR"/>
</dbReference>
<gene>
    <name evidence="6" type="ORF">C5471_23050</name>
</gene>
<dbReference type="Pfam" id="PF13411">
    <property type="entry name" value="MerR_1"/>
    <property type="match status" value="1"/>
</dbReference>
<dbReference type="SMART" id="SM00422">
    <property type="entry name" value="HTH_MERR"/>
    <property type="match status" value="1"/>
</dbReference>
<proteinExistence type="predicted"/>
<evidence type="ECO:0000256" key="4">
    <source>
        <dbReference type="ARBA" id="ARBA00023163"/>
    </source>
</evidence>
<dbReference type="EMBL" id="PUJU01000109">
    <property type="protein sequence ID" value="NHB90400.1"/>
    <property type="molecule type" value="Genomic_DNA"/>
</dbReference>
<dbReference type="PROSITE" id="PS00552">
    <property type="entry name" value="HTH_MERR_1"/>
    <property type="match status" value="1"/>
</dbReference>
<protein>
    <submittedName>
        <fullName evidence="6">MerR family transcriptional regulator</fullName>
    </submittedName>
</protein>
<dbReference type="Gene3D" id="1.10.1660.10">
    <property type="match status" value="1"/>
</dbReference>
<dbReference type="InterPro" id="IPR047057">
    <property type="entry name" value="MerR_fam"/>
</dbReference>
<dbReference type="Proteomes" id="UP000697802">
    <property type="component" value="Unassembled WGS sequence"/>
</dbReference>